<gene>
    <name evidence="1" type="ORF">TTEB3V08_LOCUS11452</name>
</gene>
<evidence type="ECO:0008006" key="2">
    <source>
        <dbReference type="Google" id="ProtNLM"/>
    </source>
</evidence>
<name>A0A7R9IS98_9NEOP</name>
<evidence type="ECO:0000313" key="1">
    <source>
        <dbReference type="EMBL" id="CAD7463570.1"/>
    </source>
</evidence>
<dbReference type="GO" id="GO:0009116">
    <property type="term" value="P:nucleoside metabolic process"/>
    <property type="evidence" value="ECO:0007669"/>
    <property type="project" value="InterPro"/>
</dbReference>
<reference evidence="1" key="1">
    <citation type="submission" date="2020-11" db="EMBL/GenBank/DDBJ databases">
        <authorList>
            <person name="Tran Van P."/>
        </authorList>
    </citation>
    <scope>NUCLEOTIDE SEQUENCE</scope>
</reference>
<accession>A0A7R9IS98</accession>
<dbReference type="GO" id="GO:0003824">
    <property type="term" value="F:catalytic activity"/>
    <property type="evidence" value="ECO:0007669"/>
    <property type="project" value="InterPro"/>
</dbReference>
<sequence length="59" mass="6579">MSETSSRELAQEQNIYTYDVLQEIAQFLMTRTKIKPKVGIILGTGLGELTTITADNPYS</sequence>
<organism evidence="1">
    <name type="scientific">Timema tahoe</name>
    <dbReference type="NCBI Taxonomy" id="61484"/>
    <lineage>
        <taxon>Eukaryota</taxon>
        <taxon>Metazoa</taxon>
        <taxon>Ecdysozoa</taxon>
        <taxon>Arthropoda</taxon>
        <taxon>Hexapoda</taxon>
        <taxon>Insecta</taxon>
        <taxon>Pterygota</taxon>
        <taxon>Neoptera</taxon>
        <taxon>Polyneoptera</taxon>
        <taxon>Phasmatodea</taxon>
        <taxon>Timematodea</taxon>
        <taxon>Timematoidea</taxon>
        <taxon>Timematidae</taxon>
        <taxon>Timema</taxon>
    </lineage>
</organism>
<dbReference type="AlphaFoldDB" id="A0A7R9IS98"/>
<protein>
    <recommendedName>
        <fullName evidence="2">Purine-nucleoside phosphorylase</fullName>
    </recommendedName>
</protein>
<dbReference type="SUPFAM" id="SSF53167">
    <property type="entry name" value="Purine and uridine phosphorylases"/>
    <property type="match status" value="1"/>
</dbReference>
<dbReference type="Gene3D" id="3.40.50.1580">
    <property type="entry name" value="Nucleoside phosphorylase domain"/>
    <property type="match status" value="1"/>
</dbReference>
<proteinExistence type="predicted"/>
<dbReference type="InterPro" id="IPR035994">
    <property type="entry name" value="Nucleoside_phosphorylase_sf"/>
</dbReference>
<dbReference type="EMBL" id="OE008460">
    <property type="protein sequence ID" value="CAD7463570.1"/>
    <property type="molecule type" value="Genomic_DNA"/>
</dbReference>